<accession>A0A238C3V9</accession>
<proteinExistence type="predicted"/>
<evidence type="ECO:0000313" key="1">
    <source>
        <dbReference type="EMBL" id="OZC12152.1"/>
    </source>
</evidence>
<dbReference type="EMBL" id="KZ269978">
    <property type="protein sequence ID" value="OZC12152.1"/>
    <property type="molecule type" value="Genomic_DNA"/>
</dbReference>
<protein>
    <submittedName>
        <fullName evidence="1">Uncharacterized protein</fullName>
    </submittedName>
</protein>
<gene>
    <name evidence="1" type="ORF">X798_00673</name>
</gene>
<organism evidence="1 2">
    <name type="scientific">Onchocerca flexuosa</name>
    <dbReference type="NCBI Taxonomy" id="387005"/>
    <lineage>
        <taxon>Eukaryota</taxon>
        <taxon>Metazoa</taxon>
        <taxon>Ecdysozoa</taxon>
        <taxon>Nematoda</taxon>
        <taxon>Chromadorea</taxon>
        <taxon>Rhabditida</taxon>
        <taxon>Spirurina</taxon>
        <taxon>Spiruromorpha</taxon>
        <taxon>Filarioidea</taxon>
        <taxon>Onchocercidae</taxon>
        <taxon>Onchocerca</taxon>
    </lineage>
</organism>
<name>A0A238C3V9_9BILA</name>
<reference evidence="1 2" key="1">
    <citation type="submission" date="2015-12" db="EMBL/GenBank/DDBJ databases">
        <title>Draft genome of the nematode, Onchocerca flexuosa.</title>
        <authorList>
            <person name="Mitreva M."/>
        </authorList>
    </citation>
    <scope>NUCLEOTIDE SEQUENCE [LARGE SCALE GENOMIC DNA]</scope>
    <source>
        <strain evidence="1">Red Deer</strain>
    </source>
</reference>
<dbReference type="AlphaFoldDB" id="A0A238C3V9"/>
<keyword evidence="2" id="KW-1185">Reference proteome</keyword>
<evidence type="ECO:0000313" key="2">
    <source>
        <dbReference type="Proteomes" id="UP000242913"/>
    </source>
</evidence>
<dbReference type="Proteomes" id="UP000242913">
    <property type="component" value="Unassembled WGS sequence"/>
</dbReference>
<sequence>MIGHRISQVSITFVVAHSQNGNYIFLKSSLSDSVLANIAMMHLNEQLIISNRFVRIQQKQARNYALMWVSKCSKMNNVFLAKKSMLIDSLLIDQYCLKY</sequence>